<evidence type="ECO:0000256" key="3">
    <source>
        <dbReference type="ARBA" id="ARBA00023098"/>
    </source>
</evidence>
<dbReference type="EMBL" id="JADHOK010000033">
    <property type="protein sequence ID" value="MBL6761746.1"/>
    <property type="molecule type" value="Genomic_DNA"/>
</dbReference>
<sequence length="610" mass="68922">MSDVNEPLTVVEGCENLPQLFRKRCTELGDRLAMREKEFGIWHKFSWTDYYERAREIGAALMAMGLAPGDVVSIIAENRKEWLFFDMAIMCSGGVTNGVYTTDAPTQVEHICIDSATKFLVVEDEEQLDKYLEVRDALPMVEKVIVLEDEGLKSFNDEKVTFIEDIYRLGRANLDKFAAEWDARIDAVKPDDTALLVYTSGTTGAPKGAMISHANVLFQAKNAGGWIGDCYDEEIMSILPLCHIAERTFSVFLALHYRWVVNFVEAPDTSFENTMEVSPTVFFGVPRMWEKMYSGVIIKIKEAIWLGRVSYEWAVRVGERYEEVREAGNAPSPLLRAQRWLAEKLVFHNLKVMLGLDRARIMFTGAAPVSPDLIRWYRAIGLDLYELYGQTECSGITSSNRDGANRLGSIGQAVPHIEMKIAEDGEILYRGPHIFKGYLNQPQKTAETVIDGWLHSGDVGSVDNEGYYKITDRKKDIIITAGGKNITPSEIENQLKFSPYISDAVIIGDKRKFLTCLVMIDHENVLQYAQDLNVPFTDYASLCAREEVISLINQEVEKVNQNFARVETVKKFTIIDKELTADDEELTATMKLKRSKVAETYKGLIDAMYA</sequence>
<dbReference type="SUPFAM" id="SSF56801">
    <property type="entry name" value="Acetyl-CoA synthetase-like"/>
    <property type="match status" value="1"/>
</dbReference>
<dbReference type="Pfam" id="PF00501">
    <property type="entry name" value="AMP-binding"/>
    <property type="match status" value="1"/>
</dbReference>
<keyword evidence="3" id="KW-0443">Lipid metabolism</keyword>
<reference evidence="6" key="1">
    <citation type="submission" date="2020-10" db="EMBL/GenBank/DDBJ databases">
        <title>Microbiome of the Black Sea water column analyzed by genome centric metagenomics.</title>
        <authorList>
            <person name="Cabello-Yeves P.J."/>
            <person name="Callieri C."/>
            <person name="Picazo A."/>
            <person name="Mehrshad M."/>
            <person name="Haro-Moreno J.M."/>
            <person name="Roda-Garcia J."/>
            <person name="Dzembekova N."/>
            <person name="Slabakova V."/>
            <person name="Slabakova N."/>
            <person name="Moncheva S."/>
            <person name="Rodriguez-Valera F."/>
        </authorList>
    </citation>
    <scope>NUCLEOTIDE SEQUENCE</scope>
    <source>
        <strain evidence="6">BS307-5m-G5</strain>
    </source>
</reference>
<comment type="caution">
    <text evidence="6">The sequence shown here is derived from an EMBL/GenBank/DDBJ whole genome shotgun (WGS) entry which is preliminary data.</text>
</comment>
<organism evidence="6 7">
    <name type="scientific">PS1 clade bacterium</name>
    <dbReference type="NCBI Taxonomy" id="2175152"/>
    <lineage>
        <taxon>Bacteria</taxon>
        <taxon>Pseudomonadati</taxon>
        <taxon>Pseudomonadota</taxon>
        <taxon>Alphaproteobacteria</taxon>
        <taxon>PS1 clade</taxon>
    </lineage>
</organism>
<keyword evidence="1 6" id="KW-0436">Ligase</keyword>
<evidence type="ECO:0000313" key="6">
    <source>
        <dbReference type="EMBL" id="MBL6761746.1"/>
    </source>
</evidence>
<dbReference type="Gene3D" id="3.30.300.30">
    <property type="match status" value="1"/>
</dbReference>
<dbReference type="InterPro" id="IPR042099">
    <property type="entry name" value="ANL_N_sf"/>
</dbReference>
<dbReference type="InterPro" id="IPR045851">
    <property type="entry name" value="AMP-bd_C_sf"/>
</dbReference>
<evidence type="ECO:0000259" key="5">
    <source>
        <dbReference type="Pfam" id="PF00501"/>
    </source>
</evidence>
<feature type="domain" description="AMP-dependent synthetase/ligase" evidence="5">
    <location>
        <begin position="21"/>
        <end position="439"/>
    </location>
</feature>
<dbReference type="Gene3D" id="3.40.50.12780">
    <property type="entry name" value="N-terminal domain of ligase-like"/>
    <property type="match status" value="1"/>
</dbReference>
<dbReference type="InterPro" id="IPR020845">
    <property type="entry name" value="AMP-binding_CS"/>
</dbReference>
<name>A0A937HFC0_9PROT</name>
<proteinExistence type="predicted"/>
<dbReference type="AlphaFoldDB" id="A0A937HFC0"/>
<dbReference type="PANTHER" id="PTHR43272">
    <property type="entry name" value="LONG-CHAIN-FATTY-ACID--COA LIGASE"/>
    <property type="match status" value="1"/>
</dbReference>
<dbReference type="Pfam" id="PF23562">
    <property type="entry name" value="AMP-binding_C_3"/>
    <property type="match status" value="1"/>
</dbReference>
<gene>
    <name evidence="6" type="ORF">ISQ19_03510</name>
</gene>
<evidence type="ECO:0000256" key="2">
    <source>
        <dbReference type="ARBA" id="ARBA00022832"/>
    </source>
</evidence>
<comment type="catalytic activity">
    <reaction evidence="4">
        <text>a long-chain fatty acid + ATP + CoA = a long-chain fatty acyl-CoA + AMP + diphosphate</text>
        <dbReference type="Rhea" id="RHEA:15421"/>
        <dbReference type="ChEBI" id="CHEBI:30616"/>
        <dbReference type="ChEBI" id="CHEBI:33019"/>
        <dbReference type="ChEBI" id="CHEBI:57287"/>
        <dbReference type="ChEBI" id="CHEBI:57560"/>
        <dbReference type="ChEBI" id="CHEBI:83139"/>
        <dbReference type="ChEBI" id="CHEBI:456215"/>
        <dbReference type="EC" id="6.2.1.3"/>
    </reaction>
    <physiologicalReaction direction="left-to-right" evidence="4">
        <dbReference type="Rhea" id="RHEA:15422"/>
    </physiologicalReaction>
</comment>
<dbReference type="InterPro" id="IPR000873">
    <property type="entry name" value="AMP-dep_synth/lig_dom"/>
</dbReference>
<keyword evidence="2" id="KW-0276">Fatty acid metabolism</keyword>
<evidence type="ECO:0000256" key="4">
    <source>
        <dbReference type="ARBA" id="ARBA00024484"/>
    </source>
</evidence>
<evidence type="ECO:0000313" key="7">
    <source>
        <dbReference type="Proteomes" id="UP000785783"/>
    </source>
</evidence>
<dbReference type="GO" id="GO:0016020">
    <property type="term" value="C:membrane"/>
    <property type="evidence" value="ECO:0007669"/>
    <property type="project" value="TreeGrafter"/>
</dbReference>
<evidence type="ECO:0000256" key="1">
    <source>
        <dbReference type="ARBA" id="ARBA00022598"/>
    </source>
</evidence>
<dbReference type="GO" id="GO:0004467">
    <property type="term" value="F:long-chain fatty acid-CoA ligase activity"/>
    <property type="evidence" value="ECO:0007669"/>
    <property type="project" value="UniProtKB-EC"/>
</dbReference>
<dbReference type="Proteomes" id="UP000785783">
    <property type="component" value="Unassembled WGS sequence"/>
</dbReference>
<accession>A0A937HFC0</accession>
<dbReference type="PANTHER" id="PTHR43272:SF32">
    <property type="entry name" value="AMP-DEPENDENT SYNTHETASE_LIGASE DOMAIN-CONTAINING PROTEIN"/>
    <property type="match status" value="1"/>
</dbReference>
<protein>
    <submittedName>
        <fullName evidence="6">Long-chain fatty acid--CoA ligase</fullName>
    </submittedName>
</protein>
<dbReference type="PROSITE" id="PS00455">
    <property type="entry name" value="AMP_BINDING"/>
    <property type="match status" value="1"/>
</dbReference>